<keyword evidence="10" id="KW-1185">Reference proteome</keyword>
<sequence>MNRTWQPAGPPRSAPATGAARRPRSPAPPRRALAVLHVGVFMAVLDTFIVVVAAPAVQDGLGASDSDVQLVLAGYQLTYAVALITGARLGDRFGRRRCFIIGVSVFTLASAACAVAPGPGALIAARLVQGLGAAVMFPQVFATIQTLLPPEQRPRAFGMLGAVIGAAGVCGQILGGLLLSADLFGASWRPVFWVNVPIGLITLALTAVLVPESRHPDDHRLDLAGMAVLTLALTLLIVPVIAGREAGWPVWSRISPAAGALALIAFAAVERRLEARGGSPLLRLGLLRTRAFAVGMLLILLTYCGINSFFLVLSVTLQDGLGLDPLSAGLFYLPFAAAFLAGSLAAGRSARYGLRLLQAGALILALGHGAALAVVACSGDSLTPWFLAGPLLVVGAGNGVLVTPLLNAVLSRVRPAETGMASGVLSTGQQIGGSGGVAVVGVIFYGTLGRGGHRDASAYGHALTASLVLCLALAVAVSALVPLLPPTGQEPRRPPGL</sequence>
<proteinExistence type="predicted"/>
<evidence type="ECO:0000256" key="4">
    <source>
        <dbReference type="ARBA" id="ARBA00023136"/>
    </source>
</evidence>
<feature type="transmembrane region" description="Helical" evidence="7">
    <location>
        <begin position="460"/>
        <end position="484"/>
    </location>
</feature>
<feature type="transmembrane region" description="Helical" evidence="7">
    <location>
        <begin position="68"/>
        <end position="86"/>
    </location>
</feature>
<evidence type="ECO:0000256" key="3">
    <source>
        <dbReference type="ARBA" id="ARBA00022989"/>
    </source>
</evidence>
<comment type="subcellular location">
    <subcellularLocation>
        <location evidence="1">Cell membrane</location>
        <topology evidence="1">Multi-pass membrane protein</topology>
    </subcellularLocation>
</comment>
<evidence type="ECO:0000256" key="7">
    <source>
        <dbReference type="SAM" id="Phobius"/>
    </source>
</evidence>
<feature type="transmembrane region" description="Helical" evidence="7">
    <location>
        <begin position="156"/>
        <end position="179"/>
    </location>
</feature>
<evidence type="ECO:0000259" key="8">
    <source>
        <dbReference type="PROSITE" id="PS50850"/>
    </source>
</evidence>
<evidence type="ECO:0000313" key="9">
    <source>
        <dbReference type="EMBL" id="WLQ44760.1"/>
    </source>
</evidence>
<dbReference type="PROSITE" id="PS50850">
    <property type="entry name" value="MFS"/>
    <property type="match status" value="1"/>
</dbReference>
<keyword evidence="2 7" id="KW-0812">Transmembrane</keyword>
<dbReference type="InterPro" id="IPR036259">
    <property type="entry name" value="MFS_trans_sf"/>
</dbReference>
<feature type="region of interest" description="Disordered" evidence="6">
    <location>
        <begin position="1"/>
        <end position="27"/>
    </location>
</feature>
<reference evidence="9 10" key="1">
    <citation type="submission" date="2023-03" db="EMBL/GenBank/DDBJ databases">
        <title>Isolation and description of six Streptomyces strains from soil environments, able to metabolize different microbial glucans.</title>
        <authorList>
            <person name="Widen T."/>
            <person name="Larsbrink J."/>
        </authorList>
    </citation>
    <scope>NUCLEOTIDE SEQUENCE [LARGE SCALE GENOMIC DNA]</scope>
    <source>
        <strain evidence="9 10">Mut2</strain>
    </source>
</reference>
<organism evidence="9 10">
    <name type="scientific">Streptomyces laculatispora</name>
    <dbReference type="NCBI Taxonomy" id="887464"/>
    <lineage>
        <taxon>Bacteria</taxon>
        <taxon>Bacillati</taxon>
        <taxon>Actinomycetota</taxon>
        <taxon>Actinomycetes</taxon>
        <taxon>Kitasatosporales</taxon>
        <taxon>Streptomycetaceae</taxon>
        <taxon>Streptomyces</taxon>
    </lineage>
</organism>
<dbReference type="InterPro" id="IPR011701">
    <property type="entry name" value="MFS"/>
</dbReference>
<dbReference type="EMBL" id="CP120992">
    <property type="protein sequence ID" value="WLQ44760.1"/>
    <property type="molecule type" value="Genomic_DNA"/>
</dbReference>
<feature type="transmembrane region" description="Helical" evidence="7">
    <location>
        <begin position="223"/>
        <end position="242"/>
    </location>
</feature>
<dbReference type="InterPro" id="IPR020846">
    <property type="entry name" value="MFS_dom"/>
</dbReference>
<evidence type="ECO:0000256" key="1">
    <source>
        <dbReference type="ARBA" id="ARBA00004651"/>
    </source>
</evidence>
<evidence type="ECO:0000256" key="2">
    <source>
        <dbReference type="ARBA" id="ARBA00022692"/>
    </source>
</evidence>
<dbReference type="Pfam" id="PF07690">
    <property type="entry name" value="MFS_1"/>
    <property type="match status" value="1"/>
</dbReference>
<dbReference type="SUPFAM" id="SSF103473">
    <property type="entry name" value="MFS general substrate transporter"/>
    <property type="match status" value="1"/>
</dbReference>
<name>A0ABY9ID46_9ACTN</name>
<dbReference type="Gene3D" id="1.20.1720.10">
    <property type="entry name" value="Multidrug resistance protein D"/>
    <property type="match status" value="1"/>
</dbReference>
<feature type="transmembrane region" description="Helical" evidence="7">
    <location>
        <begin position="98"/>
        <end position="117"/>
    </location>
</feature>
<feature type="transmembrane region" description="Helical" evidence="7">
    <location>
        <begin position="248"/>
        <end position="269"/>
    </location>
</feature>
<keyword evidence="4 7" id="KW-0472">Membrane</keyword>
<accession>A0ABY9ID46</accession>
<evidence type="ECO:0000313" key="10">
    <source>
        <dbReference type="Proteomes" id="UP001229952"/>
    </source>
</evidence>
<feature type="transmembrane region" description="Helical" evidence="7">
    <location>
        <begin position="385"/>
        <end position="410"/>
    </location>
</feature>
<dbReference type="CDD" id="cd17321">
    <property type="entry name" value="MFS_MMR_MDR_like"/>
    <property type="match status" value="1"/>
</dbReference>
<feature type="transmembrane region" description="Helical" evidence="7">
    <location>
        <begin position="359"/>
        <end position="379"/>
    </location>
</feature>
<feature type="transmembrane region" description="Helical" evidence="7">
    <location>
        <begin position="123"/>
        <end position="144"/>
    </location>
</feature>
<feature type="transmembrane region" description="Helical" evidence="7">
    <location>
        <begin position="191"/>
        <end position="211"/>
    </location>
</feature>
<evidence type="ECO:0000256" key="5">
    <source>
        <dbReference type="ARBA" id="ARBA00023251"/>
    </source>
</evidence>
<keyword evidence="5" id="KW-0046">Antibiotic resistance</keyword>
<dbReference type="RefSeq" id="WP_306092015.1">
    <property type="nucleotide sequence ID" value="NZ_CP120992.1"/>
</dbReference>
<protein>
    <submittedName>
        <fullName evidence="9">MFS transporter</fullName>
    </submittedName>
</protein>
<feature type="transmembrane region" description="Helical" evidence="7">
    <location>
        <begin position="431"/>
        <end position="448"/>
    </location>
</feature>
<feature type="transmembrane region" description="Helical" evidence="7">
    <location>
        <begin position="290"/>
        <end position="317"/>
    </location>
</feature>
<feature type="transmembrane region" description="Helical" evidence="7">
    <location>
        <begin position="329"/>
        <end position="347"/>
    </location>
</feature>
<dbReference type="PANTHER" id="PTHR42718:SF39">
    <property type="entry name" value="ACTINORHODIN TRANSPORTER-RELATED"/>
    <property type="match status" value="1"/>
</dbReference>
<feature type="domain" description="Major facilitator superfamily (MFS) profile" evidence="8">
    <location>
        <begin position="32"/>
        <end position="489"/>
    </location>
</feature>
<feature type="transmembrane region" description="Helical" evidence="7">
    <location>
        <begin position="32"/>
        <end position="56"/>
    </location>
</feature>
<dbReference type="Proteomes" id="UP001229952">
    <property type="component" value="Chromosome"/>
</dbReference>
<evidence type="ECO:0000256" key="6">
    <source>
        <dbReference type="SAM" id="MobiDB-lite"/>
    </source>
</evidence>
<dbReference type="PRINTS" id="PR01036">
    <property type="entry name" value="TCRTETB"/>
</dbReference>
<keyword evidence="3 7" id="KW-1133">Transmembrane helix</keyword>
<dbReference type="Gene3D" id="1.20.1250.20">
    <property type="entry name" value="MFS general substrate transporter like domains"/>
    <property type="match status" value="1"/>
</dbReference>
<gene>
    <name evidence="9" type="ORF">P8A22_35645</name>
</gene>
<dbReference type="PANTHER" id="PTHR42718">
    <property type="entry name" value="MAJOR FACILITATOR SUPERFAMILY MULTIDRUG TRANSPORTER MFSC"/>
    <property type="match status" value="1"/>
</dbReference>